<comment type="caution">
    <text evidence="2">The sequence shown here is derived from an EMBL/GenBank/DDBJ whole genome shotgun (WGS) entry which is preliminary data.</text>
</comment>
<protein>
    <recommendedName>
        <fullName evidence="1">Laminin EGF-like domain-containing protein</fullName>
    </recommendedName>
</protein>
<organism evidence="2 3">
    <name type="scientific">Saguinus oedipus</name>
    <name type="common">Cotton-top tamarin</name>
    <name type="synonym">Oedipomidas oedipus</name>
    <dbReference type="NCBI Taxonomy" id="9490"/>
    <lineage>
        <taxon>Eukaryota</taxon>
        <taxon>Metazoa</taxon>
        <taxon>Chordata</taxon>
        <taxon>Craniata</taxon>
        <taxon>Vertebrata</taxon>
        <taxon>Euteleostomi</taxon>
        <taxon>Mammalia</taxon>
        <taxon>Eutheria</taxon>
        <taxon>Euarchontoglires</taxon>
        <taxon>Primates</taxon>
        <taxon>Haplorrhini</taxon>
        <taxon>Platyrrhini</taxon>
        <taxon>Cebidae</taxon>
        <taxon>Callitrichinae</taxon>
        <taxon>Saguinus</taxon>
    </lineage>
</organism>
<dbReference type="Pfam" id="PF00053">
    <property type="entry name" value="EGF_laminin"/>
    <property type="match status" value="1"/>
</dbReference>
<dbReference type="SUPFAM" id="SSF57196">
    <property type="entry name" value="EGF/Laminin"/>
    <property type="match status" value="1"/>
</dbReference>
<dbReference type="CDD" id="cd00055">
    <property type="entry name" value="EGF_Lam"/>
    <property type="match status" value="1"/>
</dbReference>
<dbReference type="Gene3D" id="2.10.25.10">
    <property type="entry name" value="Laminin"/>
    <property type="match status" value="1"/>
</dbReference>
<name>A0ABQ9VZR7_SAGOE</name>
<sequence length="347" mass="37826">MDTAACVTLKHRYARYSSEPFLTKVHVLISLYTCSEFQCRGRLNCKMLLNMLPADLVLTISISFPKIKGPYLIADSLGANTGHCYSYKIRIKEGRNQGSIQNCQHHTAGDFCERCALGYYGIVKGLPNDCQQCACPLISSSNKISSLEFRQNFIITDENEQEKEGHILELAAIGNVKDVSAPLVSQKALMTTAAQLVHGDMKASTVKAQDELTFTVSHADFTVSGVPLAILAVQAAREAPAKNVSVIPMAHCLCPVTLSQDSARADPEPREGSVMAASTGMHARAGSVFDSVSTPSSEMRENKTPSEDVTLTYSQFSFQYISVSLSKINVRDQKMDSPGVFDLRDLA</sequence>
<feature type="domain" description="Laminin EGF-like" evidence="1">
    <location>
        <begin position="79"/>
        <end position="130"/>
    </location>
</feature>
<proteinExistence type="predicted"/>
<accession>A0ABQ9VZR7</accession>
<evidence type="ECO:0000313" key="3">
    <source>
        <dbReference type="Proteomes" id="UP001266305"/>
    </source>
</evidence>
<dbReference type="Proteomes" id="UP001266305">
    <property type="component" value="Unassembled WGS sequence"/>
</dbReference>
<evidence type="ECO:0000313" key="2">
    <source>
        <dbReference type="EMBL" id="KAK2114324.1"/>
    </source>
</evidence>
<evidence type="ECO:0000259" key="1">
    <source>
        <dbReference type="Pfam" id="PF00053"/>
    </source>
</evidence>
<dbReference type="InterPro" id="IPR002049">
    <property type="entry name" value="LE_dom"/>
</dbReference>
<keyword evidence="3" id="KW-1185">Reference proteome</keyword>
<gene>
    <name evidence="2" type="ORF">P7K49_008590</name>
</gene>
<dbReference type="EMBL" id="JASSZA010000004">
    <property type="protein sequence ID" value="KAK2114324.1"/>
    <property type="molecule type" value="Genomic_DNA"/>
</dbReference>
<reference evidence="2 3" key="1">
    <citation type="submission" date="2023-05" db="EMBL/GenBank/DDBJ databases">
        <title>B98-5 Cell Line De Novo Hybrid Assembly: An Optical Mapping Approach.</title>
        <authorList>
            <person name="Kananen K."/>
            <person name="Auerbach J.A."/>
            <person name="Kautto E."/>
            <person name="Blachly J.S."/>
        </authorList>
    </citation>
    <scope>NUCLEOTIDE SEQUENCE [LARGE SCALE GENOMIC DNA]</scope>
    <source>
        <strain evidence="2">B95-8</strain>
        <tissue evidence="2">Cell line</tissue>
    </source>
</reference>